<evidence type="ECO:0008006" key="11">
    <source>
        <dbReference type="Google" id="ProtNLM"/>
    </source>
</evidence>
<proteinExistence type="inferred from homology"/>
<comment type="subcellular location">
    <subcellularLocation>
        <location evidence="1">Membrane</location>
        <topology evidence="1">Multi-pass membrane protein</topology>
    </subcellularLocation>
</comment>
<evidence type="ECO:0000256" key="8">
    <source>
        <dbReference type="SAM" id="Phobius"/>
    </source>
</evidence>
<dbReference type="InterPro" id="IPR007203">
    <property type="entry name" value="ORMDL"/>
</dbReference>
<protein>
    <recommendedName>
        <fullName evidence="11">ORM1-like protein 2</fullName>
    </recommendedName>
</protein>
<evidence type="ECO:0000313" key="9">
    <source>
        <dbReference type="EMBL" id="KAK6303384.1"/>
    </source>
</evidence>
<comment type="caution">
    <text evidence="9">The sequence shown here is derived from an EMBL/GenBank/DDBJ whole genome shotgun (WGS) entry which is preliminary data.</text>
</comment>
<evidence type="ECO:0000256" key="2">
    <source>
        <dbReference type="ARBA" id="ARBA00007649"/>
    </source>
</evidence>
<keyword evidence="5 8" id="KW-0472">Membrane</keyword>
<evidence type="ECO:0000313" key="10">
    <source>
        <dbReference type="Proteomes" id="UP001356427"/>
    </source>
</evidence>
<comment type="subunit">
    <text evidence="6">Ceramide-sensitive subunit of the serine palmitoyltransferase (SPT) complex, which is also composed of SPTLC1, SPTLC2/3 and SPTSSA/B.</text>
</comment>
<dbReference type="Proteomes" id="UP001356427">
    <property type="component" value="Unassembled WGS sequence"/>
</dbReference>
<evidence type="ECO:0000256" key="4">
    <source>
        <dbReference type="ARBA" id="ARBA00022989"/>
    </source>
</evidence>
<evidence type="ECO:0000256" key="5">
    <source>
        <dbReference type="ARBA" id="ARBA00023136"/>
    </source>
</evidence>
<keyword evidence="3 8" id="KW-0812">Transmembrane</keyword>
<dbReference type="PANTHER" id="PTHR12665">
    <property type="entry name" value="ORMDL PROTEINS"/>
    <property type="match status" value="1"/>
</dbReference>
<keyword evidence="10" id="KW-1185">Reference proteome</keyword>
<feature type="transmembrane region" description="Helical" evidence="8">
    <location>
        <begin position="20"/>
        <end position="40"/>
    </location>
</feature>
<sequence length="348" mass="39367">MQYGPAELQSSVEEIRVMHLPFTTVVSLLAVFTVAFGAPVNQPVGIIWNNVTEGSLKLNELAKILLTEELSHLKTVERVVKGPRVLVESTDKCDPKNLRADSKPCLEKMVSALKNYCTVFGIISQFKNNCAEVGKKVNTVVKELLFELKEPHPYSEENWPEVERWEEPGLCRDNIEKLFSFSILMARGFPGYNRRMNVGVAHSEVNPNTQVMNSRGIWLAYLLLVTVLHVVLLSIPVLTVPLVWTLTNVIHNLVMYLFLHTVKGTPFETPDQGKARLLTHWEQMDNGIQFTSSRKFLTISPIVLYILASFYTKYDATHFLVNTGSLLSVLLPKLPLFHGVRIFGINKY</sequence>
<evidence type="ECO:0000256" key="6">
    <source>
        <dbReference type="ARBA" id="ARBA00038646"/>
    </source>
</evidence>
<keyword evidence="4 8" id="KW-1133">Transmembrane helix</keyword>
<dbReference type="InterPro" id="IPR009079">
    <property type="entry name" value="4_helix_cytokine-like_core"/>
</dbReference>
<organism evidence="9 10">
    <name type="scientific">Coregonus suidteri</name>
    <dbReference type="NCBI Taxonomy" id="861788"/>
    <lineage>
        <taxon>Eukaryota</taxon>
        <taxon>Metazoa</taxon>
        <taxon>Chordata</taxon>
        <taxon>Craniata</taxon>
        <taxon>Vertebrata</taxon>
        <taxon>Euteleostomi</taxon>
        <taxon>Actinopterygii</taxon>
        <taxon>Neopterygii</taxon>
        <taxon>Teleostei</taxon>
        <taxon>Protacanthopterygii</taxon>
        <taxon>Salmoniformes</taxon>
        <taxon>Salmonidae</taxon>
        <taxon>Coregoninae</taxon>
        <taxon>Coregonus</taxon>
    </lineage>
</organism>
<name>A0AAN8KY51_9TELE</name>
<dbReference type="EMBL" id="JAGTTL010000024">
    <property type="protein sequence ID" value="KAK6303384.1"/>
    <property type="molecule type" value="Genomic_DNA"/>
</dbReference>
<evidence type="ECO:0000256" key="1">
    <source>
        <dbReference type="ARBA" id="ARBA00004141"/>
    </source>
</evidence>
<dbReference type="GO" id="GO:2000303">
    <property type="term" value="P:regulation of ceramide biosynthetic process"/>
    <property type="evidence" value="ECO:0007669"/>
    <property type="project" value="UniProtKB-ARBA"/>
</dbReference>
<accession>A0AAN8KY51</accession>
<gene>
    <name evidence="9" type="ORF">J4Q44_G00258380</name>
</gene>
<comment type="similarity">
    <text evidence="2">Belongs to the ORM family.</text>
</comment>
<evidence type="ECO:0000256" key="3">
    <source>
        <dbReference type="ARBA" id="ARBA00022692"/>
    </source>
</evidence>
<dbReference type="Pfam" id="PF04061">
    <property type="entry name" value="ORMDL"/>
    <property type="match status" value="1"/>
</dbReference>
<feature type="transmembrane region" description="Helical" evidence="8">
    <location>
        <begin position="216"/>
        <end position="235"/>
    </location>
</feature>
<comment type="function">
    <text evidence="7">Plays an essential role in the homeostatic regulation of sphingolipid de novo biosynthesis by modulating the activity of the serine palmitoyltransferase (SPT) in response to ceramide levels. When complexed to SPT, the binding of ceramides to its N-terminus stabilizes a conformation that block SPT substrate entry, hence preventing SPT catalytic activity. Through this mechanism, maintains ceramide levels at sufficient concentrations for the production of complex sphingolipids, but which prevents the accumulation of ceramides to levels that trigger apoptosis.</text>
</comment>
<dbReference type="GO" id="GO:0006665">
    <property type="term" value="P:sphingolipid metabolic process"/>
    <property type="evidence" value="ECO:0007669"/>
    <property type="project" value="UniProtKB-ARBA"/>
</dbReference>
<dbReference type="Gene3D" id="1.20.1250.10">
    <property type="match status" value="1"/>
</dbReference>
<evidence type="ECO:0000256" key="7">
    <source>
        <dbReference type="ARBA" id="ARBA00045896"/>
    </source>
</evidence>
<reference evidence="9 10" key="1">
    <citation type="submission" date="2021-04" db="EMBL/GenBank/DDBJ databases">
        <authorList>
            <person name="De Guttry C."/>
            <person name="Zahm M."/>
            <person name="Klopp C."/>
            <person name="Cabau C."/>
            <person name="Louis A."/>
            <person name="Berthelot C."/>
            <person name="Parey E."/>
            <person name="Roest Crollius H."/>
            <person name="Montfort J."/>
            <person name="Robinson-Rechavi M."/>
            <person name="Bucao C."/>
            <person name="Bouchez O."/>
            <person name="Gislard M."/>
            <person name="Lluch J."/>
            <person name="Milhes M."/>
            <person name="Lampietro C."/>
            <person name="Lopez Roques C."/>
            <person name="Donnadieu C."/>
            <person name="Braasch I."/>
            <person name="Desvignes T."/>
            <person name="Postlethwait J."/>
            <person name="Bobe J."/>
            <person name="Wedekind C."/>
            <person name="Guiguen Y."/>
        </authorList>
    </citation>
    <scope>NUCLEOTIDE SEQUENCE [LARGE SCALE GENOMIC DNA]</scope>
    <source>
        <strain evidence="9">Cs_M1</strain>
        <tissue evidence="9">Blood</tissue>
    </source>
</reference>
<dbReference type="GO" id="GO:0005789">
    <property type="term" value="C:endoplasmic reticulum membrane"/>
    <property type="evidence" value="ECO:0007669"/>
    <property type="project" value="InterPro"/>
</dbReference>
<dbReference type="AlphaFoldDB" id="A0AAN8KY51"/>